<organism evidence="1 2">
    <name type="scientific">Kozakia baliensis</name>
    <dbReference type="NCBI Taxonomy" id="153496"/>
    <lineage>
        <taxon>Bacteria</taxon>
        <taxon>Pseudomonadati</taxon>
        <taxon>Pseudomonadota</taxon>
        <taxon>Alphaproteobacteria</taxon>
        <taxon>Acetobacterales</taxon>
        <taxon>Acetobacteraceae</taxon>
        <taxon>Kozakia</taxon>
    </lineage>
</organism>
<accession>A0A1D8UQT1</accession>
<name>A0A1D8UQT1_9PROT</name>
<proteinExistence type="predicted"/>
<dbReference type="STRING" id="153496.A0U89_00735"/>
<keyword evidence="2" id="KW-1185">Reference proteome</keyword>
<dbReference type="Proteomes" id="UP000179145">
    <property type="component" value="Chromosome"/>
</dbReference>
<reference evidence="1 2" key="1">
    <citation type="journal article" date="2016" name="Microb. Cell Fact.">
        <title>Dissection of exopolysaccharide biosynthesis in Kozakia baliensis.</title>
        <authorList>
            <person name="Brandt J.U."/>
            <person name="Jakob F."/>
            <person name="Behr J."/>
            <person name="Geissler A.J."/>
            <person name="Vogel R.F."/>
        </authorList>
    </citation>
    <scope>NUCLEOTIDE SEQUENCE [LARGE SCALE GENOMIC DNA]</scope>
    <source>
        <strain evidence="1 2">DSM 14400</strain>
    </source>
</reference>
<evidence type="ECO:0000313" key="2">
    <source>
        <dbReference type="Proteomes" id="UP000179145"/>
    </source>
</evidence>
<dbReference type="InterPro" id="IPR036661">
    <property type="entry name" value="Luciferase-like_sf"/>
</dbReference>
<dbReference type="OrthoDB" id="7267999at2"/>
<dbReference type="SUPFAM" id="SSF51679">
    <property type="entry name" value="Bacterial luciferase-like"/>
    <property type="match status" value="1"/>
</dbReference>
<evidence type="ECO:0000313" key="1">
    <source>
        <dbReference type="EMBL" id="AOX15897.1"/>
    </source>
</evidence>
<dbReference type="Gene3D" id="3.20.20.30">
    <property type="entry name" value="Luciferase-like domain"/>
    <property type="match status" value="1"/>
</dbReference>
<dbReference type="KEGG" id="kba:A0U89_00735"/>
<dbReference type="RefSeq" id="WP_070401752.1">
    <property type="nucleotide sequence ID" value="NZ_BJVW01000004.1"/>
</dbReference>
<dbReference type="GO" id="GO:0016705">
    <property type="term" value="F:oxidoreductase activity, acting on paired donors, with incorporation or reduction of molecular oxygen"/>
    <property type="evidence" value="ECO:0007669"/>
    <property type="project" value="InterPro"/>
</dbReference>
<sequence length="208" mass="22682">MFIAPYDSSIISQRIGLIWSVIGMDRDVLFEHAAQCPVGTGLLVDASQAKWLRETGAHLRIFVREGEKLVRTGWDGAQIEQFRLYENCLPSQIVDHPPHSAVALDIVMADHTQAAWECTESLIATGLPAPVAASALIGTPAEIALRLGDYRALGIHDIVLTAPPERAPYEAVCEKLLPLLTTLTPEVETRPQHDTVTSGTFDWHGAAL</sequence>
<dbReference type="AlphaFoldDB" id="A0A1D8UQT1"/>
<gene>
    <name evidence="1" type="ORF">A0U89_00735</name>
</gene>
<protein>
    <submittedName>
        <fullName evidence="1">Uncharacterized protein</fullName>
    </submittedName>
</protein>
<dbReference type="EMBL" id="CP014674">
    <property type="protein sequence ID" value="AOX15897.1"/>
    <property type="molecule type" value="Genomic_DNA"/>
</dbReference>